<dbReference type="GO" id="GO:0005737">
    <property type="term" value="C:cytoplasm"/>
    <property type="evidence" value="ECO:0007669"/>
    <property type="project" value="TreeGrafter"/>
</dbReference>
<feature type="domain" description="GED" evidence="3">
    <location>
        <begin position="603"/>
        <end position="695"/>
    </location>
</feature>
<dbReference type="GO" id="GO:0008017">
    <property type="term" value="F:microtubule binding"/>
    <property type="evidence" value="ECO:0007669"/>
    <property type="project" value="TreeGrafter"/>
</dbReference>
<dbReference type="InterPro" id="IPR020850">
    <property type="entry name" value="GED_dom"/>
</dbReference>
<dbReference type="SUPFAM" id="SSF52540">
    <property type="entry name" value="P-loop containing nucleoside triphosphate hydrolases"/>
    <property type="match status" value="1"/>
</dbReference>
<dbReference type="InterPro" id="IPR001401">
    <property type="entry name" value="Dynamin_GTPase"/>
</dbReference>
<comment type="caution">
    <text evidence="5">The sequence shown here is derived from an EMBL/GenBank/DDBJ whole genome shotgun (WGS) entry which is preliminary data.</text>
</comment>
<dbReference type="InterPro" id="IPR000375">
    <property type="entry name" value="Dynamin_stalk"/>
</dbReference>
<dbReference type="InterPro" id="IPR027417">
    <property type="entry name" value="P-loop_NTPase"/>
</dbReference>
<keyword evidence="1" id="KW-0547">Nucleotide-binding</keyword>
<gene>
    <name evidence="5" type="ORF">KFE25_009573</name>
</gene>
<dbReference type="Gene3D" id="1.20.120.1240">
    <property type="entry name" value="Dynamin, middle domain"/>
    <property type="match status" value="1"/>
</dbReference>
<dbReference type="Pfam" id="PF02212">
    <property type="entry name" value="GED"/>
    <property type="match status" value="1"/>
</dbReference>
<dbReference type="OrthoDB" id="5061070at2759"/>
<name>A0A8J5XZ40_DIALT</name>
<dbReference type="OMA" id="PIVNRNT"/>
<dbReference type="Proteomes" id="UP000751190">
    <property type="component" value="Unassembled WGS sequence"/>
</dbReference>
<dbReference type="Pfam" id="PF00350">
    <property type="entry name" value="Dynamin_N"/>
    <property type="match status" value="1"/>
</dbReference>
<dbReference type="PROSITE" id="PS51718">
    <property type="entry name" value="G_DYNAMIN_2"/>
    <property type="match status" value="1"/>
</dbReference>
<evidence type="ECO:0000256" key="2">
    <source>
        <dbReference type="ARBA" id="ARBA00023134"/>
    </source>
</evidence>
<dbReference type="GO" id="GO:0016020">
    <property type="term" value="C:membrane"/>
    <property type="evidence" value="ECO:0007669"/>
    <property type="project" value="TreeGrafter"/>
</dbReference>
<dbReference type="GO" id="GO:0003924">
    <property type="term" value="F:GTPase activity"/>
    <property type="evidence" value="ECO:0007669"/>
    <property type="project" value="InterPro"/>
</dbReference>
<dbReference type="EMBL" id="JAGTXO010000001">
    <property type="protein sequence ID" value="KAG8471152.1"/>
    <property type="molecule type" value="Genomic_DNA"/>
</dbReference>
<evidence type="ECO:0008006" key="7">
    <source>
        <dbReference type="Google" id="ProtNLM"/>
    </source>
</evidence>
<evidence type="ECO:0000313" key="6">
    <source>
        <dbReference type="Proteomes" id="UP000751190"/>
    </source>
</evidence>
<feature type="domain" description="Dynamin-type G" evidence="4">
    <location>
        <begin position="86"/>
        <end position="384"/>
    </location>
</feature>
<accession>A0A8J5XZ40</accession>
<dbReference type="CDD" id="cd08771">
    <property type="entry name" value="DLP_1"/>
    <property type="match status" value="1"/>
</dbReference>
<dbReference type="PROSITE" id="PS51388">
    <property type="entry name" value="GED"/>
    <property type="match status" value="1"/>
</dbReference>
<dbReference type="GO" id="GO:0005874">
    <property type="term" value="C:microtubule"/>
    <property type="evidence" value="ECO:0007669"/>
    <property type="project" value="TreeGrafter"/>
</dbReference>
<dbReference type="SMART" id="SM00053">
    <property type="entry name" value="DYNc"/>
    <property type="match status" value="1"/>
</dbReference>
<dbReference type="InterPro" id="IPR030381">
    <property type="entry name" value="G_DYNAMIN_dom"/>
</dbReference>
<dbReference type="InterPro" id="IPR003130">
    <property type="entry name" value="GED"/>
</dbReference>
<dbReference type="PANTHER" id="PTHR11566">
    <property type="entry name" value="DYNAMIN"/>
    <property type="match status" value="1"/>
</dbReference>
<sequence length="705" mass="75813">MVDGRVQVVSSAPPADSRLKSLARVSGGALFGVASAAGNALVSYVSATRGPVDGSPLAALSSAEVLRVANTLSALLQQSPADDFRMPELPQMVVVGTQSSGKSSLLNAIMACDILPLGESMVTRCPLHLQLVHAPSESAGVMRAEFGTYAGGSWQAQRTIILTAPTPSASDITQIRREIEAQTNALAGPGKCIASQPIHLRIHSAYVPDLSLVDLPGLTQMALTTQGQPRDIKEQIRALVLEHITKPRAVILAVLPARTDLEADAALELVKEVDPRGERTIGVLTKVDLMNQGSDIASFLVDDGRTPSDLRMEYGYYAVRNRSTAEVVKDGMSVDGGFEREATFFAMHPIYGALRPAARARLGVPALARALSKLLVNAVHEHLPSILAELRDAHRRTQHDALELGAPLPADEASRLALAQSIVGEFCRDFTGCLTEKRADVHTGRRVKDAFGRLRERVHGCDGVSKAAYPDEYIADAVRDCEGNHLSFPVPPIEVLEQLLLSTSKAPIRQLLPPCVSAADEVRDELRELASRLCAAPAMLRFPVLRARVRDDLGALLASAHAETVAKLTELIAMEEAYIATEDPAFLLELSNAVRKMVSVMNPALIRDVLRSYYATVQRSVSNSAPKCIMLCLVNGVKAKLYPAIFDGVMRAQAQAADLLDEPDEVRDRRLALQSRLGRLGAAIDELDTTARKAQPSAGGVPAWR</sequence>
<proteinExistence type="predicted"/>
<dbReference type="GO" id="GO:0005525">
    <property type="term" value="F:GTP binding"/>
    <property type="evidence" value="ECO:0007669"/>
    <property type="project" value="InterPro"/>
</dbReference>
<dbReference type="AlphaFoldDB" id="A0A8J5XZ40"/>
<evidence type="ECO:0000259" key="3">
    <source>
        <dbReference type="PROSITE" id="PS51388"/>
    </source>
</evidence>
<organism evidence="5 6">
    <name type="scientific">Diacronema lutheri</name>
    <name type="common">Unicellular marine alga</name>
    <name type="synonym">Monochrysis lutheri</name>
    <dbReference type="NCBI Taxonomy" id="2081491"/>
    <lineage>
        <taxon>Eukaryota</taxon>
        <taxon>Haptista</taxon>
        <taxon>Haptophyta</taxon>
        <taxon>Pavlovophyceae</taxon>
        <taxon>Pavlovales</taxon>
        <taxon>Pavlovaceae</taxon>
        <taxon>Diacronema</taxon>
    </lineage>
</organism>
<dbReference type="SMART" id="SM00302">
    <property type="entry name" value="GED"/>
    <property type="match status" value="1"/>
</dbReference>
<dbReference type="Gene3D" id="3.40.50.300">
    <property type="entry name" value="P-loop containing nucleotide triphosphate hydrolases"/>
    <property type="match status" value="1"/>
</dbReference>
<evidence type="ECO:0000313" key="5">
    <source>
        <dbReference type="EMBL" id="KAG8471152.1"/>
    </source>
</evidence>
<dbReference type="Pfam" id="PF01031">
    <property type="entry name" value="Dynamin_M"/>
    <property type="match status" value="1"/>
</dbReference>
<dbReference type="PRINTS" id="PR00195">
    <property type="entry name" value="DYNAMIN"/>
</dbReference>
<keyword evidence="2" id="KW-0342">GTP-binding</keyword>
<dbReference type="InterPro" id="IPR045063">
    <property type="entry name" value="Dynamin_N"/>
</dbReference>
<protein>
    <recommendedName>
        <fullName evidence="7">Dynamin GTPase</fullName>
    </recommendedName>
</protein>
<dbReference type="InterPro" id="IPR022812">
    <property type="entry name" value="Dynamin"/>
</dbReference>
<keyword evidence="6" id="KW-1185">Reference proteome</keyword>
<evidence type="ECO:0000256" key="1">
    <source>
        <dbReference type="ARBA" id="ARBA00022741"/>
    </source>
</evidence>
<evidence type="ECO:0000259" key="4">
    <source>
        <dbReference type="PROSITE" id="PS51718"/>
    </source>
</evidence>
<reference evidence="5" key="1">
    <citation type="submission" date="2021-05" db="EMBL/GenBank/DDBJ databases">
        <title>The genome of the haptophyte Pavlova lutheri (Diacronema luteri, Pavlovales) - a model for lipid biosynthesis in eukaryotic algae.</title>
        <authorList>
            <person name="Hulatt C.J."/>
            <person name="Posewitz M.C."/>
        </authorList>
    </citation>
    <scope>NUCLEOTIDE SEQUENCE</scope>
    <source>
        <strain evidence="5">NIVA-4/92</strain>
    </source>
</reference>